<reference evidence="2" key="1">
    <citation type="submission" date="2016-10" db="EMBL/GenBank/DDBJ databases">
        <authorList>
            <person name="Varghese N."/>
            <person name="Submissions S."/>
        </authorList>
    </citation>
    <scope>NUCLEOTIDE SEQUENCE [LARGE SCALE GENOMIC DNA]</scope>
    <source>
        <strain evidence="2">DSM 23317</strain>
    </source>
</reference>
<keyword evidence="2" id="KW-1185">Reference proteome</keyword>
<dbReference type="Proteomes" id="UP000199527">
    <property type="component" value="Unassembled WGS sequence"/>
</dbReference>
<dbReference type="RefSeq" id="WP_090367932.1">
    <property type="nucleotide sequence ID" value="NZ_FNEM01000021.1"/>
</dbReference>
<name>A0A1G9A0C6_9GAMM</name>
<dbReference type="AlphaFoldDB" id="A0A1G9A0C6"/>
<gene>
    <name evidence="1" type="ORF">SAMN04488540_12150</name>
</gene>
<dbReference type="EMBL" id="FNEM01000021">
    <property type="protein sequence ID" value="SDK20324.1"/>
    <property type="molecule type" value="Genomic_DNA"/>
</dbReference>
<evidence type="ECO:0008006" key="3">
    <source>
        <dbReference type="Google" id="ProtNLM"/>
    </source>
</evidence>
<accession>A0A1G9A0C6</accession>
<evidence type="ECO:0000313" key="1">
    <source>
        <dbReference type="EMBL" id="SDK20324.1"/>
    </source>
</evidence>
<protein>
    <recommendedName>
        <fullName evidence="3">Protein FliT</fullName>
    </recommendedName>
</protein>
<proteinExistence type="predicted"/>
<sequence length="108" mass="12190">MSEKVGKISTEQWARFGKALQQFAAQQDWARVAQIDSKLQTLLIQEGKPQNDEQLAARKALAKVHRDVLSQLIGARDQLADEMGQFQLQREGALAYRHTELSGERISN</sequence>
<evidence type="ECO:0000313" key="2">
    <source>
        <dbReference type="Proteomes" id="UP000199527"/>
    </source>
</evidence>
<organism evidence="1 2">
    <name type="scientific">Ferrimonas sediminum</name>
    <dbReference type="NCBI Taxonomy" id="718193"/>
    <lineage>
        <taxon>Bacteria</taxon>
        <taxon>Pseudomonadati</taxon>
        <taxon>Pseudomonadota</taxon>
        <taxon>Gammaproteobacteria</taxon>
        <taxon>Alteromonadales</taxon>
        <taxon>Ferrimonadaceae</taxon>
        <taxon>Ferrimonas</taxon>
    </lineage>
</organism>
<dbReference type="OrthoDB" id="6272021at2"/>